<dbReference type="Gene3D" id="3.40.850.10">
    <property type="entry name" value="Kinesin motor domain"/>
    <property type="match status" value="1"/>
</dbReference>
<dbReference type="SUPFAM" id="SSF52540">
    <property type="entry name" value="P-loop containing nucleoside triphosphate hydrolases"/>
    <property type="match status" value="1"/>
</dbReference>
<dbReference type="PANTHER" id="PTHR47968">
    <property type="entry name" value="CENTROMERE PROTEIN E"/>
    <property type="match status" value="1"/>
</dbReference>
<dbReference type="Proteomes" id="UP001417504">
    <property type="component" value="Unassembled WGS sequence"/>
</dbReference>
<dbReference type="EMBL" id="JBBNAE010000004">
    <property type="protein sequence ID" value="KAK9131500.1"/>
    <property type="molecule type" value="Genomic_DNA"/>
</dbReference>
<dbReference type="PROSITE" id="PS50067">
    <property type="entry name" value="KINESIN_MOTOR_2"/>
    <property type="match status" value="1"/>
</dbReference>
<gene>
    <name evidence="4" type="ORF">Sjap_011987</name>
</gene>
<dbReference type="GO" id="GO:0003777">
    <property type="term" value="F:microtubule motor activity"/>
    <property type="evidence" value="ECO:0007669"/>
    <property type="project" value="InterPro"/>
</dbReference>
<keyword evidence="2" id="KW-0547">Nucleotide-binding</keyword>
<accession>A0AAP0P7W5</accession>
<keyword evidence="1 2" id="KW-0505">Motor protein</keyword>
<dbReference type="AlphaFoldDB" id="A0AAP0P7W5"/>
<dbReference type="InterPro" id="IPR036961">
    <property type="entry name" value="Kinesin_motor_dom_sf"/>
</dbReference>
<comment type="caution">
    <text evidence="4">The sequence shown here is derived from an EMBL/GenBank/DDBJ whole genome shotgun (WGS) entry which is preliminary data.</text>
</comment>
<protein>
    <recommendedName>
        <fullName evidence="3">Kinesin motor domain-containing protein</fullName>
    </recommendedName>
</protein>
<evidence type="ECO:0000313" key="4">
    <source>
        <dbReference type="EMBL" id="KAK9131500.1"/>
    </source>
</evidence>
<evidence type="ECO:0000313" key="5">
    <source>
        <dbReference type="Proteomes" id="UP001417504"/>
    </source>
</evidence>
<proteinExistence type="inferred from homology"/>
<evidence type="ECO:0000259" key="3">
    <source>
        <dbReference type="PROSITE" id="PS50067"/>
    </source>
</evidence>
<dbReference type="GO" id="GO:0008017">
    <property type="term" value="F:microtubule binding"/>
    <property type="evidence" value="ECO:0007669"/>
    <property type="project" value="InterPro"/>
</dbReference>
<comment type="similarity">
    <text evidence="2">Belongs to the TRAFAC class myosin-kinesin ATPase superfamily. Kinesin family.</text>
</comment>
<dbReference type="SMART" id="SM00129">
    <property type="entry name" value="KISc"/>
    <property type="match status" value="1"/>
</dbReference>
<evidence type="ECO:0000256" key="1">
    <source>
        <dbReference type="ARBA" id="ARBA00023175"/>
    </source>
</evidence>
<feature type="domain" description="Kinesin motor" evidence="3">
    <location>
        <begin position="37"/>
        <end position="198"/>
    </location>
</feature>
<dbReference type="InterPro" id="IPR001752">
    <property type="entry name" value="Kinesin_motor_dom"/>
</dbReference>
<organism evidence="4 5">
    <name type="scientific">Stephania japonica</name>
    <dbReference type="NCBI Taxonomy" id="461633"/>
    <lineage>
        <taxon>Eukaryota</taxon>
        <taxon>Viridiplantae</taxon>
        <taxon>Streptophyta</taxon>
        <taxon>Embryophyta</taxon>
        <taxon>Tracheophyta</taxon>
        <taxon>Spermatophyta</taxon>
        <taxon>Magnoliopsida</taxon>
        <taxon>Ranunculales</taxon>
        <taxon>Menispermaceae</taxon>
        <taxon>Menispermoideae</taxon>
        <taxon>Cissampelideae</taxon>
        <taxon>Stephania</taxon>
    </lineage>
</organism>
<dbReference type="Pfam" id="PF00225">
    <property type="entry name" value="Kinesin"/>
    <property type="match status" value="1"/>
</dbReference>
<dbReference type="GO" id="GO:0007018">
    <property type="term" value="P:microtubule-based movement"/>
    <property type="evidence" value="ECO:0007669"/>
    <property type="project" value="InterPro"/>
</dbReference>
<evidence type="ECO:0000256" key="2">
    <source>
        <dbReference type="PROSITE-ProRule" id="PRU00283"/>
    </source>
</evidence>
<dbReference type="GO" id="GO:0005524">
    <property type="term" value="F:ATP binding"/>
    <property type="evidence" value="ECO:0007669"/>
    <property type="project" value="UniProtKB-UniRule"/>
</dbReference>
<keyword evidence="5" id="KW-1185">Reference proteome</keyword>
<dbReference type="PANTHER" id="PTHR47968:SF39">
    <property type="entry name" value="KINESIN-LIKE PROTEIN KIN-7B"/>
    <property type="match status" value="1"/>
</dbReference>
<feature type="binding site" evidence="2">
    <location>
        <begin position="121"/>
        <end position="128"/>
    </location>
    <ligand>
        <name>ATP</name>
        <dbReference type="ChEBI" id="CHEBI:30616"/>
    </ligand>
</feature>
<dbReference type="InterPro" id="IPR027417">
    <property type="entry name" value="P-loop_NTPase"/>
</dbReference>
<reference evidence="4 5" key="1">
    <citation type="submission" date="2024-01" db="EMBL/GenBank/DDBJ databases">
        <title>Genome assemblies of Stephania.</title>
        <authorList>
            <person name="Yang L."/>
        </authorList>
    </citation>
    <scope>NUCLEOTIDE SEQUENCE [LARGE SCALE GENOMIC DNA]</scope>
    <source>
        <strain evidence="4">QJT</strain>
        <tissue evidence="4">Leaf</tissue>
    </source>
</reference>
<keyword evidence="2" id="KW-0067">ATP-binding</keyword>
<dbReference type="InterPro" id="IPR027640">
    <property type="entry name" value="Kinesin-like_fam"/>
</dbReference>
<sequence length="198" mass="22196">MARMLVTPMSKFPTTPATEIARTPARIPGGQEPHDDKMLVTVRVRPPSKRELALNKPVAWDCRDQYTILSKNVIDDCSIASFTFNRVFNATCSTQKVYEQEAKAVILSIFTGTNATIYAYGQSSSGKTFTMRGIADYAVKDIYNHIRNNPEREFILKFSALEIYNETIMNLLNRESGPLGLFDDPKKGIIVPKLIEGV</sequence>
<name>A0AAP0P7W5_9MAGN</name>